<dbReference type="PRINTS" id="PR00040">
    <property type="entry name" value="HTHMERR"/>
</dbReference>
<dbReference type="SUPFAM" id="SSF46955">
    <property type="entry name" value="Putative DNA-binding domain"/>
    <property type="match status" value="1"/>
</dbReference>
<dbReference type="Pfam" id="PF00771">
    <property type="entry name" value="FHIPEP"/>
    <property type="match status" value="1"/>
</dbReference>
<keyword evidence="7" id="KW-1185">Reference proteome</keyword>
<dbReference type="Pfam" id="PF13411">
    <property type="entry name" value="MerR_1"/>
    <property type="match status" value="1"/>
</dbReference>
<keyword evidence="4" id="KW-0804">Transcription</keyword>
<dbReference type="GO" id="GO:0016020">
    <property type="term" value="C:membrane"/>
    <property type="evidence" value="ECO:0007669"/>
    <property type="project" value="InterPro"/>
</dbReference>
<dbReference type="EMBL" id="WSFT01000015">
    <property type="protein sequence ID" value="MBS4537299.1"/>
    <property type="molecule type" value="Genomic_DNA"/>
</dbReference>
<dbReference type="CDD" id="cd00592">
    <property type="entry name" value="HTH_MerR-like"/>
    <property type="match status" value="1"/>
</dbReference>
<dbReference type="InterPro" id="IPR009061">
    <property type="entry name" value="DNA-bd_dom_put_sf"/>
</dbReference>
<dbReference type="Proteomes" id="UP000724672">
    <property type="component" value="Unassembled WGS sequence"/>
</dbReference>
<evidence type="ECO:0000256" key="4">
    <source>
        <dbReference type="ARBA" id="ARBA00023163"/>
    </source>
</evidence>
<name>A0A942UQ91_9FIRM</name>
<dbReference type="InterPro" id="IPR000551">
    <property type="entry name" value="MerR-type_HTH_dom"/>
</dbReference>
<organism evidence="6 7">
    <name type="scientific">Anaeromonas frigoriresistens</name>
    <dbReference type="NCBI Taxonomy" id="2683708"/>
    <lineage>
        <taxon>Bacteria</taxon>
        <taxon>Bacillati</taxon>
        <taxon>Bacillota</taxon>
        <taxon>Tissierellia</taxon>
        <taxon>Tissierellales</taxon>
        <taxon>Thermohalobacteraceae</taxon>
        <taxon>Anaeromonas</taxon>
    </lineage>
</organism>
<dbReference type="Gene3D" id="3.40.30.60">
    <property type="entry name" value="FHIPEP family, domain 1"/>
    <property type="match status" value="1"/>
</dbReference>
<dbReference type="InterPro" id="IPR047057">
    <property type="entry name" value="MerR_fam"/>
</dbReference>
<evidence type="ECO:0000259" key="5">
    <source>
        <dbReference type="PROSITE" id="PS50937"/>
    </source>
</evidence>
<dbReference type="AlphaFoldDB" id="A0A942UQ91"/>
<dbReference type="PANTHER" id="PTHR30204:SF69">
    <property type="entry name" value="MERR-FAMILY TRANSCRIPTIONAL REGULATOR"/>
    <property type="match status" value="1"/>
</dbReference>
<evidence type="ECO:0000256" key="2">
    <source>
        <dbReference type="ARBA" id="ARBA00023015"/>
    </source>
</evidence>
<dbReference type="SMART" id="SM00422">
    <property type="entry name" value="HTH_MERR"/>
    <property type="match status" value="1"/>
</dbReference>
<dbReference type="InterPro" id="IPR042194">
    <property type="entry name" value="FHIPEP_1"/>
</dbReference>
<evidence type="ECO:0000313" key="7">
    <source>
        <dbReference type="Proteomes" id="UP000724672"/>
    </source>
</evidence>
<comment type="caution">
    <text evidence="6">The sequence shown here is derived from an EMBL/GenBank/DDBJ whole genome shotgun (WGS) entry which is preliminary data.</text>
</comment>
<protein>
    <submittedName>
        <fullName evidence="6">MerR family transcriptional regulator</fullName>
    </submittedName>
</protein>
<sequence>MKINELAQKYKISIRTIRYYEEIGLVSPDRDNSNIRVFNEFQVERLEFILFFKKLGIKLAEIKNILKTMDSDTIRSLFQKRISDISSDINRLHNEKQILITVLDLLSLKDDSKLNVKEFVREQIYFQKNNERMFNIENYKDHIIIEIGENLIPLANKQVNGILIDSIKAMRIELENQYNTKVDLIRVTDNLDLLTPNEYRIIKEGVQIIRNSISGNNSIKDNDQIVKDLKDVILKQL</sequence>
<keyword evidence="2" id="KW-0805">Transcription regulation</keyword>
<evidence type="ECO:0000256" key="1">
    <source>
        <dbReference type="ARBA" id="ARBA00022491"/>
    </source>
</evidence>
<dbReference type="RefSeq" id="WP_203365230.1">
    <property type="nucleotide sequence ID" value="NZ_WSFT01000015.1"/>
</dbReference>
<dbReference type="GO" id="GO:0009306">
    <property type="term" value="P:protein secretion"/>
    <property type="evidence" value="ECO:0007669"/>
    <property type="project" value="InterPro"/>
</dbReference>
<gene>
    <name evidence="6" type="ORF">GOQ27_02435</name>
</gene>
<dbReference type="GO" id="GO:0003677">
    <property type="term" value="F:DNA binding"/>
    <property type="evidence" value="ECO:0007669"/>
    <property type="project" value="UniProtKB-KW"/>
</dbReference>
<dbReference type="GO" id="GO:0003700">
    <property type="term" value="F:DNA-binding transcription factor activity"/>
    <property type="evidence" value="ECO:0007669"/>
    <property type="project" value="InterPro"/>
</dbReference>
<evidence type="ECO:0000313" key="6">
    <source>
        <dbReference type="EMBL" id="MBS4537299.1"/>
    </source>
</evidence>
<feature type="domain" description="HTH merR-type" evidence="5">
    <location>
        <begin position="1"/>
        <end position="68"/>
    </location>
</feature>
<keyword evidence="3" id="KW-0238">DNA-binding</keyword>
<keyword evidence="1" id="KW-0678">Repressor</keyword>
<accession>A0A942UQ91</accession>
<dbReference type="PANTHER" id="PTHR30204">
    <property type="entry name" value="REDOX-CYCLING DRUG-SENSING TRANSCRIPTIONAL ACTIVATOR SOXR"/>
    <property type="match status" value="1"/>
</dbReference>
<proteinExistence type="predicted"/>
<evidence type="ECO:0000256" key="3">
    <source>
        <dbReference type="ARBA" id="ARBA00023125"/>
    </source>
</evidence>
<dbReference type="InterPro" id="IPR001712">
    <property type="entry name" value="T3SS_FHIPEP"/>
</dbReference>
<reference evidence="6" key="1">
    <citation type="submission" date="2019-12" db="EMBL/GenBank/DDBJ databases">
        <title>Clostridiaceae gen. nov. sp. nov., isolated from sediment in Xinjiang, China.</title>
        <authorList>
            <person name="Zhang R."/>
        </authorList>
    </citation>
    <scope>NUCLEOTIDE SEQUENCE</scope>
    <source>
        <strain evidence="6">D2Q-11</strain>
    </source>
</reference>
<dbReference type="Gene3D" id="1.10.1660.10">
    <property type="match status" value="1"/>
</dbReference>
<dbReference type="PROSITE" id="PS50937">
    <property type="entry name" value="HTH_MERR_2"/>
    <property type="match status" value="1"/>
</dbReference>